<dbReference type="PANTHER" id="PTHR43617">
    <property type="entry name" value="L-AMINO ACID N-ACETYLTRANSFERASE"/>
    <property type="match status" value="1"/>
</dbReference>
<dbReference type="AlphaFoldDB" id="A0A942UVD0"/>
<proteinExistence type="predicted"/>
<evidence type="ECO:0000313" key="2">
    <source>
        <dbReference type="EMBL" id="MBS4537499.1"/>
    </source>
</evidence>
<dbReference type="GO" id="GO:0008999">
    <property type="term" value="F:protein-N-terminal-alanine acetyltransferase activity"/>
    <property type="evidence" value="ECO:0007669"/>
    <property type="project" value="TreeGrafter"/>
</dbReference>
<accession>A0A942UVD0</accession>
<dbReference type="InterPro" id="IPR000182">
    <property type="entry name" value="GNAT_dom"/>
</dbReference>
<dbReference type="RefSeq" id="WP_203365423.1">
    <property type="nucleotide sequence ID" value="NZ_WSFT01000016.1"/>
</dbReference>
<dbReference type="EMBL" id="WSFT01000016">
    <property type="protein sequence ID" value="MBS4537499.1"/>
    <property type="molecule type" value="Genomic_DNA"/>
</dbReference>
<dbReference type="SUPFAM" id="SSF55729">
    <property type="entry name" value="Acyl-CoA N-acyltransferases (Nat)"/>
    <property type="match status" value="1"/>
</dbReference>
<evidence type="ECO:0000259" key="1">
    <source>
        <dbReference type="PROSITE" id="PS51186"/>
    </source>
</evidence>
<feature type="domain" description="N-acetyltransferase" evidence="1">
    <location>
        <begin position="3"/>
        <end position="162"/>
    </location>
</feature>
<dbReference type="PROSITE" id="PS51186">
    <property type="entry name" value="GNAT"/>
    <property type="match status" value="1"/>
</dbReference>
<dbReference type="InterPro" id="IPR016181">
    <property type="entry name" value="Acyl_CoA_acyltransferase"/>
</dbReference>
<dbReference type="Gene3D" id="3.40.630.30">
    <property type="match status" value="1"/>
</dbReference>
<sequence length="162" mass="19205">MDYIVRTMIEADAIQISKWKYEEPYSLYDMEYSKEFIKEFLDGSFFVVKNEDEEIIGYFCFGLSAQVPEGNKYRVYDEKDIIDIGLGMNPKYTGQGKGIEFLEKGIELAKEKFLISKVRLTVADFNKRAIKTYDRLGFKKEHIFEMKRENKTIKFITMKYEN</sequence>
<name>A0A942UVD0_9FIRM</name>
<dbReference type="PANTHER" id="PTHR43617:SF31">
    <property type="entry name" value="MYCOTHIOL ACETYLTRANSFERASE"/>
    <property type="match status" value="1"/>
</dbReference>
<dbReference type="Pfam" id="PF00583">
    <property type="entry name" value="Acetyltransf_1"/>
    <property type="match status" value="1"/>
</dbReference>
<keyword evidence="3" id="KW-1185">Reference proteome</keyword>
<dbReference type="Proteomes" id="UP000724672">
    <property type="component" value="Unassembled WGS sequence"/>
</dbReference>
<evidence type="ECO:0000313" key="3">
    <source>
        <dbReference type="Proteomes" id="UP000724672"/>
    </source>
</evidence>
<reference evidence="2" key="1">
    <citation type="submission" date="2019-12" db="EMBL/GenBank/DDBJ databases">
        <title>Clostridiaceae gen. nov. sp. nov., isolated from sediment in Xinjiang, China.</title>
        <authorList>
            <person name="Zhang R."/>
        </authorList>
    </citation>
    <scope>NUCLEOTIDE SEQUENCE</scope>
    <source>
        <strain evidence="2">D2Q-11</strain>
    </source>
</reference>
<organism evidence="2 3">
    <name type="scientific">Anaeromonas frigoriresistens</name>
    <dbReference type="NCBI Taxonomy" id="2683708"/>
    <lineage>
        <taxon>Bacteria</taxon>
        <taxon>Bacillati</taxon>
        <taxon>Bacillota</taxon>
        <taxon>Tissierellia</taxon>
        <taxon>Tissierellales</taxon>
        <taxon>Thermohalobacteraceae</taxon>
        <taxon>Anaeromonas</taxon>
    </lineage>
</organism>
<comment type="caution">
    <text evidence="2">The sequence shown here is derived from an EMBL/GenBank/DDBJ whole genome shotgun (WGS) entry which is preliminary data.</text>
</comment>
<gene>
    <name evidence="2" type="ORF">GOQ27_03440</name>
</gene>
<protein>
    <submittedName>
        <fullName evidence="2">GNAT family N-acetyltransferase</fullName>
    </submittedName>
</protein>
<dbReference type="InterPro" id="IPR050276">
    <property type="entry name" value="MshD_Acetyltransferase"/>
</dbReference>